<evidence type="ECO:0000313" key="6">
    <source>
        <dbReference type="EMBL" id="QKV52712.1"/>
    </source>
</evidence>
<dbReference type="GO" id="GO:0020037">
    <property type="term" value="F:heme binding"/>
    <property type="evidence" value="ECO:0007669"/>
    <property type="project" value="InterPro"/>
</dbReference>
<keyword evidence="3 4" id="KW-0408">Iron</keyword>
<dbReference type="Gene3D" id="1.10.760.10">
    <property type="entry name" value="Cytochrome c-like domain"/>
    <property type="match status" value="2"/>
</dbReference>
<evidence type="ECO:0000256" key="4">
    <source>
        <dbReference type="PROSITE-ProRule" id="PRU00433"/>
    </source>
</evidence>
<evidence type="ECO:0000256" key="3">
    <source>
        <dbReference type="ARBA" id="ARBA00023004"/>
    </source>
</evidence>
<dbReference type="RefSeq" id="WP_175503590.1">
    <property type="nucleotide sequence ID" value="NZ_CP054840.1"/>
</dbReference>
<dbReference type="PANTHER" id="PTHR33751">
    <property type="entry name" value="CBB3-TYPE CYTOCHROME C OXIDASE SUBUNIT FIXP"/>
    <property type="match status" value="1"/>
</dbReference>
<dbReference type="SUPFAM" id="SSF46626">
    <property type="entry name" value="Cytochrome c"/>
    <property type="match status" value="2"/>
</dbReference>
<dbReference type="Proteomes" id="UP000509579">
    <property type="component" value="Chromosome"/>
</dbReference>
<dbReference type="GO" id="GO:0046872">
    <property type="term" value="F:metal ion binding"/>
    <property type="evidence" value="ECO:0007669"/>
    <property type="project" value="UniProtKB-KW"/>
</dbReference>
<reference evidence="6 7" key="1">
    <citation type="submission" date="2020-06" db="EMBL/GenBank/DDBJ databases">
        <title>Acidovorax antarctica sp. nov., isolated from Corinth ice sheet soil, Antarctic Fields Peninsula.</title>
        <authorList>
            <person name="Xu Q."/>
            <person name="Peng F."/>
        </authorList>
    </citation>
    <scope>NUCLEOTIDE SEQUENCE [LARGE SCALE GENOMIC DNA]</scope>
    <source>
        <strain evidence="6 7">16-35-5</strain>
    </source>
</reference>
<dbReference type="PROSITE" id="PS51007">
    <property type="entry name" value="CYTC"/>
    <property type="match status" value="1"/>
</dbReference>
<dbReference type="GO" id="GO:0009055">
    <property type="term" value="F:electron transfer activity"/>
    <property type="evidence" value="ECO:0007669"/>
    <property type="project" value="InterPro"/>
</dbReference>
<dbReference type="PANTHER" id="PTHR33751:SF11">
    <property type="entry name" value="BLL4483 PROTEIN"/>
    <property type="match status" value="1"/>
</dbReference>
<evidence type="ECO:0000313" key="7">
    <source>
        <dbReference type="Proteomes" id="UP000509579"/>
    </source>
</evidence>
<feature type="domain" description="Cytochrome c" evidence="5">
    <location>
        <begin position="115"/>
        <end position="198"/>
    </location>
</feature>
<sequence length="240" mass="25357">MLAGLLPCVQAQEVEPVDSMAWRVKACSACHGDRGRATPEGYFPRLAGKPADYLFRQMQNFRDGRRNHTQMRYLMAHLSDDYLREIAGYFAQREVPYSPPLGAQASAPVLAQGRALVLQGDATRALPACVACHGPAMTGVLPAVPGLLGLSRDYLNSQLGAWRTGARRAQSPDCMSEIARKLSVHEVGAISAWLAAQPVPLGGAPLGGKPLAQQPAPAPMACAGLEAAPPAAGATAREKP</sequence>
<dbReference type="EMBL" id="CP054840">
    <property type="protein sequence ID" value="QKV52712.1"/>
    <property type="molecule type" value="Genomic_DNA"/>
</dbReference>
<evidence type="ECO:0000256" key="1">
    <source>
        <dbReference type="ARBA" id="ARBA00022617"/>
    </source>
</evidence>
<evidence type="ECO:0000256" key="2">
    <source>
        <dbReference type="ARBA" id="ARBA00022723"/>
    </source>
</evidence>
<accession>A0A6N1X3X0</accession>
<evidence type="ECO:0000259" key="5">
    <source>
        <dbReference type="PROSITE" id="PS51007"/>
    </source>
</evidence>
<dbReference type="InterPro" id="IPR036909">
    <property type="entry name" value="Cyt_c-like_dom_sf"/>
</dbReference>
<organism evidence="6 7">
    <name type="scientific">Comamonas antarctica</name>
    <dbReference type="NCBI Taxonomy" id="2743470"/>
    <lineage>
        <taxon>Bacteria</taxon>
        <taxon>Pseudomonadati</taxon>
        <taxon>Pseudomonadota</taxon>
        <taxon>Betaproteobacteria</taxon>
        <taxon>Burkholderiales</taxon>
        <taxon>Comamonadaceae</taxon>
        <taxon>Comamonas</taxon>
    </lineage>
</organism>
<dbReference type="KEGG" id="aant:HUK68_07275"/>
<protein>
    <submittedName>
        <fullName evidence="6">Cytochrome c4</fullName>
    </submittedName>
</protein>
<dbReference type="AlphaFoldDB" id="A0A6N1X3X0"/>
<gene>
    <name evidence="6" type="ORF">HUK68_07275</name>
</gene>
<dbReference type="InterPro" id="IPR009056">
    <property type="entry name" value="Cyt_c-like_dom"/>
</dbReference>
<proteinExistence type="predicted"/>
<dbReference type="InterPro" id="IPR050597">
    <property type="entry name" value="Cytochrome_c_Oxidase_Subunit"/>
</dbReference>
<keyword evidence="1 4" id="KW-0349">Heme</keyword>
<keyword evidence="7" id="KW-1185">Reference proteome</keyword>
<name>A0A6N1X3X0_9BURK</name>
<keyword evidence="2 4" id="KW-0479">Metal-binding</keyword>